<dbReference type="eggNOG" id="COG1075">
    <property type="taxonomic scope" value="Bacteria"/>
</dbReference>
<dbReference type="Gene3D" id="3.40.50.1820">
    <property type="entry name" value="alpha/beta hydrolase"/>
    <property type="match status" value="1"/>
</dbReference>
<keyword evidence="2" id="KW-1185">Reference proteome</keyword>
<dbReference type="PATRIC" id="fig|1129794.4.peg.789"/>
<dbReference type="Proteomes" id="UP000011864">
    <property type="component" value="Chromosome"/>
</dbReference>
<proteinExistence type="predicted"/>
<evidence type="ECO:0008006" key="3">
    <source>
        <dbReference type="Google" id="ProtNLM"/>
    </source>
</evidence>
<dbReference type="STRING" id="1129794.C427_0799"/>
<dbReference type="EMBL" id="CP003837">
    <property type="protein sequence ID" value="AGH42908.1"/>
    <property type="molecule type" value="Genomic_DNA"/>
</dbReference>
<dbReference type="AlphaFoldDB" id="K7AHN1"/>
<accession>K7AHN1</accession>
<sequence>MNIDLSLPPQFPKPTLLDILAEVRAPFEFVSLALNVHALSKAPKGNGRAVMLVPGYLADDHSMRPLGAYLKYLGYDVYYTELGRNMGKVNTDMMRLGERVKSVSQDLNAEKVTLIGWSLGGVLTREVARLFPDVVQQVLTLGTPIVGGPKFTSVGKRYAMLNNIDLEEFELDVHQRNAIGLTQPVTSIYSKSDGVVSWQASVDIYNQQARNIEVNSSHMGLGVNPKVWLIIADVLAG</sequence>
<dbReference type="InterPro" id="IPR029058">
    <property type="entry name" value="AB_hydrolase_fold"/>
</dbReference>
<dbReference type="SUPFAM" id="SSF53474">
    <property type="entry name" value="alpha/beta-Hydrolases"/>
    <property type="match status" value="1"/>
</dbReference>
<protein>
    <recommendedName>
        <fullName evidence="3">AB hydrolase-1 domain-containing protein</fullName>
    </recommendedName>
</protein>
<evidence type="ECO:0000313" key="2">
    <source>
        <dbReference type="Proteomes" id="UP000011864"/>
    </source>
</evidence>
<organism evidence="1 2">
    <name type="scientific">Paraglaciecola psychrophila 170</name>
    <dbReference type="NCBI Taxonomy" id="1129794"/>
    <lineage>
        <taxon>Bacteria</taxon>
        <taxon>Pseudomonadati</taxon>
        <taxon>Pseudomonadota</taxon>
        <taxon>Gammaproteobacteria</taxon>
        <taxon>Alteromonadales</taxon>
        <taxon>Alteromonadaceae</taxon>
        <taxon>Paraglaciecola</taxon>
    </lineage>
</organism>
<dbReference type="OrthoDB" id="345573at2"/>
<dbReference type="HOGENOM" id="CLU_071821_1_0_6"/>
<name>K7AHN1_9ALTE</name>
<dbReference type="KEGG" id="gps:C427_0799"/>
<reference evidence="1 2" key="1">
    <citation type="journal article" date="2013" name="Genome Announc.">
        <title>Complete Genome Sequence of Glaciecola psychrophila Strain 170T.</title>
        <authorList>
            <person name="Yin J."/>
            <person name="Chen J."/>
            <person name="Liu G."/>
            <person name="Yu Y."/>
            <person name="Song L."/>
            <person name="Wang X."/>
            <person name="Qu X."/>
        </authorList>
    </citation>
    <scope>NUCLEOTIDE SEQUENCE [LARGE SCALE GENOMIC DNA]</scope>
    <source>
        <strain evidence="1 2">170</strain>
    </source>
</reference>
<evidence type="ECO:0000313" key="1">
    <source>
        <dbReference type="EMBL" id="AGH42908.1"/>
    </source>
</evidence>
<gene>
    <name evidence="1" type="ORF">C427_0799</name>
</gene>
<dbReference type="RefSeq" id="WP_007642818.1">
    <property type="nucleotide sequence ID" value="NC_020514.1"/>
</dbReference>